<organism evidence="1">
    <name type="scientific">Arundo donax</name>
    <name type="common">Giant reed</name>
    <name type="synonym">Donax arundinaceus</name>
    <dbReference type="NCBI Taxonomy" id="35708"/>
    <lineage>
        <taxon>Eukaryota</taxon>
        <taxon>Viridiplantae</taxon>
        <taxon>Streptophyta</taxon>
        <taxon>Embryophyta</taxon>
        <taxon>Tracheophyta</taxon>
        <taxon>Spermatophyta</taxon>
        <taxon>Magnoliopsida</taxon>
        <taxon>Liliopsida</taxon>
        <taxon>Poales</taxon>
        <taxon>Poaceae</taxon>
        <taxon>PACMAD clade</taxon>
        <taxon>Arundinoideae</taxon>
        <taxon>Arundineae</taxon>
        <taxon>Arundo</taxon>
    </lineage>
</organism>
<proteinExistence type="predicted"/>
<reference evidence="1" key="2">
    <citation type="journal article" date="2015" name="Data Brief">
        <title>Shoot transcriptome of the giant reed, Arundo donax.</title>
        <authorList>
            <person name="Barrero R.A."/>
            <person name="Guerrero F.D."/>
            <person name="Moolhuijzen P."/>
            <person name="Goolsby J.A."/>
            <person name="Tidwell J."/>
            <person name="Bellgard S.E."/>
            <person name="Bellgard M.I."/>
        </authorList>
    </citation>
    <scope>NUCLEOTIDE SEQUENCE</scope>
    <source>
        <tissue evidence="1">Shoot tissue taken approximately 20 cm above the soil surface</tissue>
    </source>
</reference>
<evidence type="ECO:0000313" key="1">
    <source>
        <dbReference type="EMBL" id="JAD35623.1"/>
    </source>
</evidence>
<sequence>MNGRFIFSNIWAICSGKELPGEPRNGLGQIMHKVGYPLRTKVDYPEYIADSSGESCCALFAILKVQRSKDSEQCHSAQ</sequence>
<name>A0A0A8ZDB1_ARUDO</name>
<reference evidence="1" key="1">
    <citation type="submission" date="2014-09" db="EMBL/GenBank/DDBJ databases">
        <authorList>
            <person name="Magalhaes I.L.F."/>
            <person name="Oliveira U."/>
            <person name="Santos F.R."/>
            <person name="Vidigal T.H.D.A."/>
            <person name="Brescovit A.D."/>
            <person name="Santos A.J."/>
        </authorList>
    </citation>
    <scope>NUCLEOTIDE SEQUENCE</scope>
    <source>
        <tissue evidence="1">Shoot tissue taken approximately 20 cm above the soil surface</tissue>
    </source>
</reference>
<dbReference type="AlphaFoldDB" id="A0A0A8ZDB1"/>
<dbReference type="EMBL" id="GBRH01262272">
    <property type="protein sequence ID" value="JAD35623.1"/>
    <property type="molecule type" value="Transcribed_RNA"/>
</dbReference>
<accession>A0A0A8ZDB1</accession>
<protein>
    <submittedName>
        <fullName evidence="1">Uncharacterized protein</fullName>
    </submittedName>
</protein>